<feature type="compositionally biased region" description="Basic residues" evidence="13">
    <location>
        <begin position="317"/>
        <end position="327"/>
    </location>
</feature>
<dbReference type="SUPFAM" id="SSF47769">
    <property type="entry name" value="SAM/Pointed domain"/>
    <property type="match status" value="1"/>
</dbReference>
<dbReference type="InterPro" id="IPR001452">
    <property type="entry name" value="SH3_domain"/>
</dbReference>
<evidence type="ECO:0000256" key="3">
    <source>
        <dbReference type="ARBA" id="ARBA00022443"/>
    </source>
</evidence>
<comment type="function">
    <text evidence="7">Stimulates guanine exchange activity of SOS1. May play a role in membrane ruffling and remodeling of the actin cytoskeleton.</text>
</comment>
<dbReference type="InterPro" id="IPR006020">
    <property type="entry name" value="PTB/PI_dom"/>
</dbReference>
<dbReference type="GO" id="GO:0032587">
    <property type="term" value="C:ruffle membrane"/>
    <property type="evidence" value="ECO:0007669"/>
    <property type="project" value="TreeGrafter"/>
</dbReference>
<dbReference type="Gene3D" id="2.30.30.40">
    <property type="entry name" value="SH3 Domains"/>
    <property type="match status" value="1"/>
</dbReference>
<dbReference type="InterPro" id="IPR035462">
    <property type="entry name" value="Eps8_SH3"/>
</dbReference>
<dbReference type="GO" id="GO:0031982">
    <property type="term" value="C:vesicle"/>
    <property type="evidence" value="ECO:0007669"/>
    <property type="project" value="TreeGrafter"/>
</dbReference>
<feature type="compositionally biased region" description="Pro residues" evidence="13">
    <location>
        <begin position="227"/>
        <end position="239"/>
    </location>
</feature>
<comment type="similarity">
    <text evidence="2">Belongs to the EPS8 family.</text>
</comment>
<dbReference type="Ensembl" id="ENSCMIT00000028289.1">
    <property type="protein sequence ID" value="ENSCMIP00000027848.1"/>
    <property type="gene ID" value="ENSCMIG00000012069.1"/>
</dbReference>
<evidence type="ECO:0000256" key="7">
    <source>
        <dbReference type="ARBA" id="ARBA00058563"/>
    </source>
</evidence>
<reference evidence="16" key="3">
    <citation type="journal article" date="2014" name="Nature">
        <title>Elephant shark genome provides unique insights into gnathostome evolution.</title>
        <authorList>
            <consortium name="International Elephant Shark Genome Sequencing Consortium"/>
            <person name="Venkatesh B."/>
            <person name="Lee A.P."/>
            <person name="Ravi V."/>
            <person name="Maurya A.K."/>
            <person name="Lian M.M."/>
            <person name="Swann J.B."/>
            <person name="Ohta Y."/>
            <person name="Flajnik M.F."/>
            <person name="Sutoh Y."/>
            <person name="Kasahara M."/>
            <person name="Hoon S."/>
            <person name="Gangu V."/>
            <person name="Roy S.W."/>
            <person name="Irimia M."/>
            <person name="Korzh V."/>
            <person name="Kondrychyn I."/>
            <person name="Lim Z.W."/>
            <person name="Tay B.H."/>
            <person name="Tohari S."/>
            <person name="Kong K.W."/>
            <person name="Ho S."/>
            <person name="Lorente-Galdos B."/>
            <person name="Quilez J."/>
            <person name="Marques-Bonet T."/>
            <person name="Raney B.J."/>
            <person name="Ingham P.W."/>
            <person name="Tay A."/>
            <person name="Hillier L.W."/>
            <person name="Minx P."/>
            <person name="Boehm T."/>
            <person name="Wilson R.K."/>
            <person name="Brenner S."/>
            <person name="Warren W.C."/>
        </authorList>
    </citation>
    <scope>NUCLEOTIDE SEQUENCE [LARGE SCALE GENOMIC DNA]</scope>
</reference>
<evidence type="ECO:0000256" key="6">
    <source>
        <dbReference type="ARBA" id="ARBA00023054"/>
    </source>
</evidence>
<dbReference type="GO" id="GO:0007266">
    <property type="term" value="P:Rho protein signal transduction"/>
    <property type="evidence" value="ECO:0007669"/>
    <property type="project" value="TreeGrafter"/>
</dbReference>
<feature type="compositionally biased region" description="Pro residues" evidence="13">
    <location>
        <begin position="652"/>
        <end position="666"/>
    </location>
</feature>
<dbReference type="PROSITE" id="PS50002">
    <property type="entry name" value="SH3"/>
    <property type="match status" value="1"/>
</dbReference>
<evidence type="ECO:0000256" key="13">
    <source>
        <dbReference type="SAM" id="MobiDB-lite"/>
    </source>
</evidence>
<dbReference type="SUPFAM" id="SSF50044">
    <property type="entry name" value="SH3-domain"/>
    <property type="match status" value="1"/>
</dbReference>
<evidence type="ECO:0000256" key="1">
    <source>
        <dbReference type="ARBA" id="ARBA00004496"/>
    </source>
</evidence>
<comment type="subunit">
    <text evidence="8">Interacts with ABI1. Part of a complex that contains SOS1, ABI1 and EPS8L2. Associates with F-actin.</text>
</comment>
<dbReference type="Pfam" id="PF00018">
    <property type="entry name" value="SH3_1"/>
    <property type="match status" value="1"/>
</dbReference>
<dbReference type="InterPro" id="IPR036028">
    <property type="entry name" value="SH3-like_dom_sf"/>
</dbReference>
<dbReference type="PANTHER" id="PTHR12287">
    <property type="entry name" value="EPIDERMAL GROWTH FACTOR RECEPTOR KINASE SUBSTRATE EPS8-RELATED PROTEIN"/>
    <property type="match status" value="1"/>
</dbReference>
<dbReference type="GO" id="GO:0035023">
    <property type="term" value="P:regulation of Rho protein signal transduction"/>
    <property type="evidence" value="ECO:0007669"/>
    <property type="project" value="TreeGrafter"/>
</dbReference>
<feature type="region of interest" description="Disordered" evidence="13">
    <location>
        <begin position="221"/>
        <end position="241"/>
    </location>
</feature>
<dbReference type="Gene3D" id="2.30.29.30">
    <property type="entry name" value="Pleckstrin-homology domain (PH domain)/Phosphotyrosine-binding domain (PTB)"/>
    <property type="match status" value="1"/>
</dbReference>
<proteinExistence type="inferred from homology"/>
<dbReference type="FunFam" id="2.30.29.30:FF:000261">
    <property type="entry name" value="Epidermal growth factor receptor kinase substrate 8-like protein 1"/>
    <property type="match status" value="1"/>
</dbReference>
<evidence type="ECO:0000256" key="12">
    <source>
        <dbReference type="SAM" id="Coils"/>
    </source>
</evidence>
<dbReference type="InterPro" id="IPR013761">
    <property type="entry name" value="SAM/pointed_sf"/>
</dbReference>
<protein>
    <recommendedName>
        <fullName evidence="9">Epidermal growth factor receptor kinase substrate 8-like protein 1</fullName>
    </recommendedName>
    <alternativeName>
        <fullName evidence="10">Epidermal growth factor receptor pathway substrate 8-related protein 1</fullName>
    </alternativeName>
</protein>
<evidence type="ECO:0000256" key="10">
    <source>
        <dbReference type="ARBA" id="ARBA00077699"/>
    </source>
</evidence>
<dbReference type="STRING" id="7868.ENSCMIP00000027848"/>
<reference evidence="16" key="2">
    <citation type="journal article" date="2007" name="PLoS Biol.">
        <title>Survey sequencing and comparative analysis of the elephant shark (Callorhinchus milii) genome.</title>
        <authorList>
            <person name="Venkatesh B."/>
            <person name="Kirkness E.F."/>
            <person name="Loh Y.H."/>
            <person name="Halpern A.L."/>
            <person name="Lee A.P."/>
            <person name="Johnson J."/>
            <person name="Dandona N."/>
            <person name="Viswanathan L.D."/>
            <person name="Tay A."/>
            <person name="Venter J.C."/>
            <person name="Strausberg R.L."/>
            <person name="Brenner S."/>
        </authorList>
    </citation>
    <scope>NUCLEOTIDE SEQUENCE [LARGE SCALE GENOMIC DNA]</scope>
</reference>
<evidence type="ECO:0000256" key="9">
    <source>
        <dbReference type="ARBA" id="ARBA00067142"/>
    </source>
</evidence>
<dbReference type="Pfam" id="PF18016">
    <property type="entry name" value="SAM_3"/>
    <property type="match status" value="1"/>
</dbReference>
<evidence type="ECO:0000256" key="4">
    <source>
        <dbReference type="ARBA" id="ARBA00022490"/>
    </source>
</evidence>
<evidence type="ECO:0000256" key="8">
    <source>
        <dbReference type="ARBA" id="ARBA00065375"/>
    </source>
</evidence>
<dbReference type="InterPro" id="IPR033928">
    <property type="entry name" value="EPS8_PTB"/>
</dbReference>
<dbReference type="SMART" id="SM00462">
    <property type="entry name" value="PTB"/>
    <property type="match status" value="1"/>
</dbReference>
<dbReference type="CDD" id="cd01210">
    <property type="entry name" value="PTB_EPS8"/>
    <property type="match status" value="1"/>
</dbReference>
<dbReference type="InParanoid" id="A0A4W3IMU4"/>
<reference evidence="15" key="4">
    <citation type="submission" date="2025-08" db="UniProtKB">
        <authorList>
            <consortium name="Ensembl"/>
        </authorList>
    </citation>
    <scope>IDENTIFICATION</scope>
</reference>
<evidence type="ECO:0000256" key="2">
    <source>
        <dbReference type="ARBA" id="ARBA00006197"/>
    </source>
</evidence>
<dbReference type="GO" id="GO:0003779">
    <property type="term" value="F:actin binding"/>
    <property type="evidence" value="ECO:0007669"/>
    <property type="project" value="TreeGrafter"/>
</dbReference>
<keyword evidence="3 11" id="KW-0728">SH3 domain</keyword>
<dbReference type="InterPro" id="IPR041418">
    <property type="entry name" value="SAM_3"/>
</dbReference>
<dbReference type="Pfam" id="PF08416">
    <property type="entry name" value="PTB"/>
    <property type="match status" value="1"/>
</dbReference>
<organism evidence="15 16">
    <name type="scientific">Callorhinchus milii</name>
    <name type="common">Ghost shark</name>
    <dbReference type="NCBI Taxonomy" id="7868"/>
    <lineage>
        <taxon>Eukaryota</taxon>
        <taxon>Metazoa</taxon>
        <taxon>Chordata</taxon>
        <taxon>Craniata</taxon>
        <taxon>Vertebrata</taxon>
        <taxon>Chondrichthyes</taxon>
        <taxon>Holocephali</taxon>
        <taxon>Chimaeriformes</taxon>
        <taxon>Callorhinchidae</taxon>
        <taxon>Callorhinchus</taxon>
    </lineage>
</organism>
<dbReference type="FunFam" id="1.10.150.50:FF:000023">
    <property type="entry name" value="Epidermal growth factor receptor kinase substrate 8"/>
    <property type="match status" value="1"/>
</dbReference>
<keyword evidence="16" id="KW-1185">Reference proteome</keyword>
<dbReference type="GeneTree" id="ENSGT00940000156403"/>
<dbReference type="Proteomes" id="UP000314986">
    <property type="component" value="Unassembled WGS sequence"/>
</dbReference>
<reference evidence="15" key="5">
    <citation type="submission" date="2025-09" db="UniProtKB">
        <authorList>
            <consortium name="Ensembl"/>
        </authorList>
    </citation>
    <scope>IDENTIFICATION</scope>
</reference>
<evidence type="ECO:0000313" key="16">
    <source>
        <dbReference type="Proteomes" id="UP000314986"/>
    </source>
</evidence>
<dbReference type="SMART" id="SM00326">
    <property type="entry name" value="SH3"/>
    <property type="match status" value="1"/>
</dbReference>
<dbReference type="GO" id="GO:0005737">
    <property type="term" value="C:cytoplasm"/>
    <property type="evidence" value="ECO:0007669"/>
    <property type="project" value="UniProtKB-SubCell"/>
</dbReference>
<evidence type="ECO:0000256" key="5">
    <source>
        <dbReference type="ARBA" id="ARBA00022553"/>
    </source>
</evidence>
<dbReference type="OMA" id="NKNWWEC"/>
<dbReference type="PANTHER" id="PTHR12287:SF21">
    <property type="entry name" value="EPIDERMAL GROWTH FACTOR RECEPTOR KINASE SUBSTRATE 8"/>
    <property type="match status" value="1"/>
</dbReference>
<feature type="region of interest" description="Disordered" evidence="13">
    <location>
        <begin position="649"/>
        <end position="722"/>
    </location>
</feature>
<feature type="domain" description="SH3" evidence="14">
    <location>
        <begin position="550"/>
        <end position="609"/>
    </location>
</feature>
<dbReference type="InterPro" id="IPR055093">
    <property type="entry name" value="EPS8_2nd"/>
</dbReference>
<reference evidence="16" key="1">
    <citation type="journal article" date="2006" name="Science">
        <title>Ancient noncoding elements conserved in the human genome.</title>
        <authorList>
            <person name="Venkatesh B."/>
            <person name="Kirkness E.F."/>
            <person name="Loh Y.H."/>
            <person name="Halpern A.L."/>
            <person name="Lee A.P."/>
            <person name="Johnson J."/>
            <person name="Dandona N."/>
            <person name="Viswanathan L.D."/>
            <person name="Tay A."/>
            <person name="Venter J.C."/>
            <person name="Strausberg R.L."/>
            <person name="Brenner S."/>
        </authorList>
    </citation>
    <scope>NUCLEOTIDE SEQUENCE [LARGE SCALE GENOMIC DNA]</scope>
</reference>
<dbReference type="SUPFAM" id="SSF50729">
    <property type="entry name" value="PH domain-like"/>
    <property type="match status" value="1"/>
</dbReference>
<gene>
    <name evidence="15" type="primary">eps8a</name>
</gene>
<dbReference type="InterPro" id="IPR011993">
    <property type="entry name" value="PH-like_dom_sf"/>
</dbReference>
<keyword evidence="4" id="KW-0963">Cytoplasm</keyword>
<dbReference type="CDD" id="cd09540">
    <property type="entry name" value="SAM_EPS8-like"/>
    <property type="match status" value="1"/>
</dbReference>
<sequence>MNGHISTYHQGGFESCSSQLIGYASQTLIQPEMDNTSSKSSGKALYGVDGLYFFRSSKHKTKEQRKNYAKSSVIMPETSQYRVEHLTTFIVDRKDAMITIDDGIRKLKLLDVKGKVWTQDMILQVDEKAVSLIDMETKNELEHFTFNTIQHCQSVMNACNYNSILALVCKEPGQGKPDIHLFQCDEIKADLIHADIESAIADSKTGKQKKRPDTLRMIANADSSTSIPPPPNAPAPVPPGTVTQVDVRSRVAAWSAWALPVDQDDKQRVFHEHEETQDMTAVRIDRDVQILNHVLDDIEAFVVKLQKAAEAYTELSKRKKSKKSKKKGPGEGVLTLRAKPPIQDEFVDCFQKFKHAFNLLAKLKVHIQNPSAVDLVHFLFTPLNMVIQTSGGPEVGSSVLSPLLTKDAIDFLNACVLSEERQVWFSLGDTWTKPRSEWPKDQFVPPYMPRFRNGWEPPLLSFLGTAREQELNNLAESVANAEHQRRQEEQRRLSEEQAISQEYFPADGYAFNKSVCKGRSALQQGTAKAGFQKSSSRHVDRNYEAYGKVDPPRLAKSKYDFVARNSNELSVMKDDLLEIIDNKKQWWKVRNQSGMSGYVPNNILDEVKDPHESGEGRSEALYSQTIQLLMPKKEFELFKKQKLDYVPRSLNPVPPAPSPPPTPAPAHMPGSVASPFLGGVTKGSSRNISRQNSSSSVESNGPLRDSPKDRQIPLNRRKSHMEEVQDELVHRLTIGRSAAQKKFQVVRSNSSTVTVSYESSPEEVTEWLLAKGFNAVTVNSLGVLTGAQLFSLNKDELKTVCPEDGARVYSQVTVQKAALEDKRGTSELEEIMKRRQEKLNAAGCDSGVESFDEGNSH</sequence>
<name>A0A4W3IMU4_CALMI</name>
<accession>A0A4W3IMU4</accession>
<dbReference type="FunFam" id="2.30.30.40:FF:000071">
    <property type="entry name" value="Epidermal growth factor receptor kinase substrate 8"/>
    <property type="match status" value="1"/>
</dbReference>
<keyword evidence="5" id="KW-0597">Phosphoprotein</keyword>
<dbReference type="InterPro" id="IPR013625">
    <property type="entry name" value="PTB"/>
</dbReference>
<evidence type="ECO:0000259" key="14">
    <source>
        <dbReference type="PROSITE" id="PS50002"/>
    </source>
</evidence>
<dbReference type="Pfam" id="PF22975">
    <property type="entry name" value="EPS8_2nd"/>
    <property type="match status" value="1"/>
</dbReference>
<evidence type="ECO:0000256" key="11">
    <source>
        <dbReference type="PROSITE-ProRule" id="PRU00192"/>
    </source>
</evidence>
<dbReference type="InterPro" id="IPR039801">
    <property type="entry name" value="EPS8-like"/>
</dbReference>
<keyword evidence="6 12" id="KW-0175">Coiled coil</keyword>
<feature type="compositionally biased region" description="Low complexity" evidence="13">
    <location>
        <begin position="684"/>
        <end position="700"/>
    </location>
</feature>
<evidence type="ECO:0000313" key="15">
    <source>
        <dbReference type="Ensembl" id="ENSCMIP00000027848.1"/>
    </source>
</evidence>
<dbReference type="GO" id="GO:1900029">
    <property type="term" value="P:positive regulation of ruffle assembly"/>
    <property type="evidence" value="ECO:0007669"/>
    <property type="project" value="TreeGrafter"/>
</dbReference>
<comment type="subcellular location">
    <subcellularLocation>
        <location evidence="1">Cytoplasm</location>
    </subcellularLocation>
</comment>
<feature type="coiled-coil region" evidence="12">
    <location>
        <begin position="471"/>
        <end position="498"/>
    </location>
</feature>
<dbReference type="CDD" id="cd11764">
    <property type="entry name" value="SH3_Eps8"/>
    <property type="match status" value="1"/>
</dbReference>
<dbReference type="Gene3D" id="1.10.150.50">
    <property type="entry name" value="Transcription Factor, Ets-1"/>
    <property type="match status" value="1"/>
</dbReference>
<feature type="region of interest" description="Disordered" evidence="13">
    <location>
        <begin position="314"/>
        <end position="334"/>
    </location>
</feature>
<dbReference type="AlphaFoldDB" id="A0A4W3IMU4"/>